<dbReference type="AlphaFoldDB" id="A0A0E0M6Q7"/>
<accession>A0A0E0M6Q7</accession>
<keyword evidence="2" id="KW-1185">Reference proteome</keyword>
<dbReference type="Gramene" id="OPUNC10G05860.1">
    <property type="protein sequence ID" value="OPUNC10G05860.1"/>
    <property type="gene ID" value="OPUNC10G05860"/>
</dbReference>
<evidence type="ECO:0000313" key="2">
    <source>
        <dbReference type="Proteomes" id="UP000026962"/>
    </source>
</evidence>
<reference evidence="1" key="1">
    <citation type="submission" date="2015-04" db="UniProtKB">
        <authorList>
            <consortium name="EnsemblPlants"/>
        </authorList>
    </citation>
    <scope>IDENTIFICATION</scope>
</reference>
<protein>
    <submittedName>
        <fullName evidence="1">Uncharacterized protein</fullName>
    </submittedName>
</protein>
<reference evidence="1" key="2">
    <citation type="submission" date="2018-05" db="EMBL/GenBank/DDBJ databases">
        <title>OpunRS2 (Oryza punctata Reference Sequence Version 2).</title>
        <authorList>
            <person name="Zhang J."/>
            <person name="Kudrna D."/>
            <person name="Lee S."/>
            <person name="Talag J."/>
            <person name="Welchert J."/>
            <person name="Wing R.A."/>
        </authorList>
    </citation>
    <scope>NUCLEOTIDE SEQUENCE [LARGE SCALE GENOMIC DNA]</scope>
</reference>
<evidence type="ECO:0000313" key="1">
    <source>
        <dbReference type="EnsemblPlants" id="OPUNC10G05860.1"/>
    </source>
</evidence>
<dbReference type="Proteomes" id="UP000026962">
    <property type="component" value="Chromosome 10"/>
</dbReference>
<organism evidence="1">
    <name type="scientific">Oryza punctata</name>
    <name type="common">Red rice</name>
    <dbReference type="NCBI Taxonomy" id="4537"/>
    <lineage>
        <taxon>Eukaryota</taxon>
        <taxon>Viridiplantae</taxon>
        <taxon>Streptophyta</taxon>
        <taxon>Embryophyta</taxon>
        <taxon>Tracheophyta</taxon>
        <taxon>Spermatophyta</taxon>
        <taxon>Magnoliopsida</taxon>
        <taxon>Liliopsida</taxon>
        <taxon>Poales</taxon>
        <taxon>Poaceae</taxon>
        <taxon>BOP clade</taxon>
        <taxon>Oryzoideae</taxon>
        <taxon>Oryzeae</taxon>
        <taxon>Oryzinae</taxon>
        <taxon>Oryza</taxon>
    </lineage>
</organism>
<dbReference type="EnsemblPlants" id="OPUNC10G05860.1">
    <property type="protein sequence ID" value="OPUNC10G05860.1"/>
    <property type="gene ID" value="OPUNC10G05860"/>
</dbReference>
<proteinExistence type="predicted"/>
<sequence length="82" mass="9463">MIYICFLADECRDISTKDLFCLKYLCKSFCLDEARNWAGTAGYVDKYWCKGQSVTSHHTIGSYQVQDTNPAAQDRIRLTRDL</sequence>
<name>A0A0E0M6Q7_ORYPU</name>
<dbReference type="HOGENOM" id="CLU_2562322_0_0_1"/>